<comment type="catalytic activity">
    <reaction evidence="1">
        <text>(6R)-NADHX = (6S)-NADHX</text>
        <dbReference type="Rhea" id="RHEA:32215"/>
        <dbReference type="ChEBI" id="CHEBI:64074"/>
        <dbReference type="ChEBI" id="CHEBI:64075"/>
        <dbReference type="EC" id="5.1.99.6"/>
    </reaction>
</comment>
<keyword evidence="1" id="KW-0413">Isomerase</keyword>
<dbReference type="PANTHER" id="PTHR13612">
    <property type="entry name" value="ENHANCER OF MRNA-DECAPPING PROTEIN 3"/>
    <property type="match status" value="1"/>
</dbReference>
<organism evidence="3 4">
    <name type="scientific">Haloferax larsenii</name>
    <dbReference type="NCBI Taxonomy" id="302484"/>
    <lineage>
        <taxon>Archaea</taxon>
        <taxon>Methanobacteriati</taxon>
        <taxon>Methanobacteriota</taxon>
        <taxon>Stenosarchaea group</taxon>
        <taxon>Halobacteria</taxon>
        <taxon>Halobacteriales</taxon>
        <taxon>Haloferacaceae</taxon>
        <taxon>Haloferax</taxon>
    </lineage>
</organism>
<dbReference type="NCBIfam" id="TIGR00197">
    <property type="entry name" value="yjeF_nterm"/>
    <property type="match status" value="1"/>
</dbReference>
<name>A0A1H7LBH1_HALLR</name>
<dbReference type="GO" id="GO:0000932">
    <property type="term" value="C:P-body"/>
    <property type="evidence" value="ECO:0007669"/>
    <property type="project" value="TreeGrafter"/>
</dbReference>
<dbReference type="SUPFAM" id="SSF64153">
    <property type="entry name" value="YjeF N-terminal domain-like"/>
    <property type="match status" value="1"/>
</dbReference>
<gene>
    <name evidence="1" type="primary">nnrE</name>
    <name evidence="3" type="ORF">SAMN04488691_102273</name>
</gene>
<keyword evidence="1" id="KW-0521">NADP</keyword>
<feature type="binding site" evidence="1">
    <location>
        <position position="171"/>
    </location>
    <ligand>
        <name>K(+)</name>
        <dbReference type="ChEBI" id="CHEBI:29103"/>
    </ligand>
</feature>
<feature type="binding site" evidence="1">
    <location>
        <position position="168"/>
    </location>
    <ligand>
        <name>(6S)-NADPHX</name>
        <dbReference type="ChEBI" id="CHEBI:64076"/>
    </ligand>
</feature>
<evidence type="ECO:0000313" key="3">
    <source>
        <dbReference type="EMBL" id="SEK96218.1"/>
    </source>
</evidence>
<dbReference type="OrthoDB" id="15148at2157"/>
<dbReference type="Gene3D" id="3.40.50.10260">
    <property type="entry name" value="YjeF N-terminal domain"/>
    <property type="match status" value="1"/>
</dbReference>
<dbReference type="GO" id="GO:0000166">
    <property type="term" value="F:nucleotide binding"/>
    <property type="evidence" value="ECO:0007669"/>
    <property type="project" value="UniProtKB-KW"/>
</dbReference>
<feature type="binding site" evidence="1">
    <location>
        <position position="134"/>
    </location>
    <ligand>
        <name>K(+)</name>
        <dbReference type="ChEBI" id="CHEBI:29103"/>
    </ligand>
</feature>
<comment type="similarity">
    <text evidence="1">Belongs to the NnrE/AIBP family.</text>
</comment>
<dbReference type="InterPro" id="IPR004443">
    <property type="entry name" value="YjeF_N_dom"/>
</dbReference>
<comment type="caution">
    <text evidence="1">Lacks conserved residue(s) required for the propagation of feature annotation.</text>
</comment>
<dbReference type="Pfam" id="PF03853">
    <property type="entry name" value="YjeF_N"/>
    <property type="match status" value="1"/>
</dbReference>
<keyword evidence="1" id="KW-0520">NAD</keyword>
<dbReference type="EC" id="5.1.99.6" evidence="1"/>
<evidence type="ECO:0000256" key="1">
    <source>
        <dbReference type="HAMAP-Rule" id="MF_01966"/>
    </source>
</evidence>
<keyword evidence="1" id="KW-0630">Potassium</keyword>
<keyword evidence="1" id="KW-0547">Nucleotide-binding</keyword>
<keyword evidence="1" id="KW-0479">Metal-binding</keyword>
<dbReference type="GO" id="GO:0003729">
    <property type="term" value="F:mRNA binding"/>
    <property type="evidence" value="ECO:0007669"/>
    <property type="project" value="TreeGrafter"/>
</dbReference>
<dbReference type="AlphaFoldDB" id="A0A1H7LBH1"/>
<dbReference type="EMBL" id="FOAD01000002">
    <property type="protein sequence ID" value="SEK96218.1"/>
    <property type="molecule type" value="Genomic_DNA"/>
</dbReference>
<accession>A0A1H7LBH1</accession>
<dbReference type="GO" id="GO:0033962">
    <property type="term" value="P:P-body assembly"/>
    <property type="evidence" value="ECO:0007669"/>
    <property type="project" value="TreeGrafter"/>
</dbReference>
<dbReference type="PROSITE" id="PS51385">
    <property type="entry name" value="YJEF_N"/>
    <property type="match status" value="1"/>
</dbReference>
<dbReference type="InterPro" id="IPR036652">
    <property type="entry name" value="YjeF_N_dom_sf"/>
</dbReference>
<sequence length="242" mass="24445">MTPQFETDDGRPVTAVTADKMRGVDRVAVDEVGLALLQMMEHAGRNLAEVARESAADGQVVVLAGDGGNGGGGICTARHLANGGADVTLVLDRDADDLTGAAARQHRILGATDATVSAAASAESAIRDADVVVDALVGYGLSGALRGTAATLAEVVEAAAAPHVVSLDVPSGSDATTGEAPGVAVEPDTTLTLALPKTGLATAAVGDLLLADIGIPRGVYDSLDIDYADPFDGARRVWLRRL</sequence>
<dbReference type="HAMAP" id="MF_01966">
    <property type="entry name" value="NADHX_epimerase"/>
    <property type="match status" value="1"/>
</dbReference>
<dbReference type="GO" id="GO:0031087">
    <property type="term" value="P:deadenylation-independent decapping of nuclear-transcribed mRNA"/>
    <property type="evidence" value="ECO:0007669"/>
    <property type="project" value="TreeGrafter"/>
</dbReference>
<feature type="binding site" evidence="1">
    <location>
        <begin position="68"/>
        <end position="72"/>
    </location>
    <ligand>
        <name>(6S)-NADPHX</name>
        <dbReference type="ChEBI" id="CHEBI:64076"/>
    </ligand>
</feature>
<dbReference type="GO" id="GO:0046872">
    <property type="term" value="F:metal ion binding"/>
    <property type="evidence" value="ECO:0007669"/>
    <property type="project" value="UniProtKB-KW"/>
</dbReference>
<dbReference type="GO" id="GO:0052856">
    <property type="term" value="F:NAD(P)HX epimerase activity"/>
    <property type="evidence" value="ECO:0007669"/>
    <property type="project" value="UniProtKB-UniRule"/>
</dbReference>
<dbReference type="Proteomes" id="UP000183894">
    <property type="component" value="Unassembled WGS sequence"/>
</dbReference>
<reference evidence="3 4" key="1">
    <citation type="submission" date="2016-10" db="EMBL/GenBank/DDBJ databases">
        <authorList>
            <person name="de Groot N.N."/>
        </authorList>
    </citation>
    <scope>NUCLEOTIDE SEQUENCE [LARGE SCALE GENOMIC DNA]</scope>
    <source>
        <strain evidence="3 4">CDM_5</strain>
    </source>
</reference>
<feature type="binding site" evidence="1">
    <location>
        <position position="69"/>
    </location>
    <ligand>
        <name>K(+)</name>
        <dbReference type="ChEBI" id="CHEBI:29103"/>
    </ligand>
</feature>
<proteinExistence type="inferred from homology"/>
<evidence type="ECO:0000259" key="2">
    <source>
        <dbReference type="PROSITE" id="PS51385"/>
    </source>
</evidence>
<dbReference type="RefSeq" id="WP_074792888.1">
    <property type="nucleotide sequence ID" value="NZ_FOAD01000002.1"/>
</dbReference>
<protein>
    <recommendedName>
        <fullName evidence="1">NAD(P)H-hydrate epimerase</fullName>
        <ecNumber evidence="1">5.1.99.6</ecNumber>
    </recommendedName>
    <alternativeName>
        <fullName evidence="1">NAD(P)HX epimerase</fullName>
    </alternativeName>
</protein>
<comment type="function">
    <text evidence="1">Catalyzes the epimerization of the S- and R-forms of NAD(P)HX, a damaged form of NAD(P)H that is a result of enzymatic or heat-dependent hydration. This is a prerequisite for the S-specific NAD(P)H-hydrate dehydratase to allow the repair of both epimers of NAD(P)HX.</text>
</comment>
<feature type="domain" description="YjeF N-terminal" evidence="2">
    <location>
        <begin position="21"/>
        <end position="221"/>
    </location>
</feature>
<comment type="catalytic activity">
    <reaction evidence="1">
        <text>(6R)-NADPHX = (6S)-NADPHX</text>
        <dbReference type="Rhea" id="RHEA:32227"/>
        <dbReference type="ChEBI" id="CHEBI:64076"/>
        <dbReference type="ChEBI" id="CHEBI:64077"/>
        <dbReference type="EC" id="5.1.99.6"/>
    </reaction>
</comment>
<evidence type="ECO:0000313" key="4">
    <source>
        <dbReference type="Proteomes" id="UP000183894"/>
    </source>
</evidence>
<comment type="cofactor">
    <cofactor evidence="1">
        <name>K(+)</name>
        <dbReference type="ChEBI" id="CHEBI:29103"/>
    </cofactor>
    <text evidence="1">Binds 1 potassium ion per subunit.</text>
</comment>
<dbReference type="PANTHER" id="PTHR13612:SF0">
    <property type="entry name" value="ENHANCER OF MRNA-DECAPPING PROTEIN 3"/>
    <property type="match status" value="1"/>
</dbReference>
<feature type="binding site" evidence="1">
    <location>
        <begin position="138"/>
        <end position="144"/>
    </location>
    <ligand>
        <name>(6S)-NADPHX</name>
        <dbReference type="ChEBI" id="CHEBI:64076"/>
    </ligand>
</feature>